<sequence length="127" mass="15097">EEETNFWRKGITVLFCHNGVEEILEHLFFECPSVVGRWFALGITWEENANVHQKIYLAKQTFMQPFFMEIFMVAAWCIWNERNALIFNGKIPNIASWKSAFKKEVKDHFIRIKPCLLQSIRCWLNAL</sequence>
<protein>
    <recommendedName>
        <fullName evidence="3">Reverse transcriptase zinc-binding domain-containing protein</fullName>
    </recommendedName>
</protein>
<gene>
    <name evidence="1" type="ORF">PVAP13_9KG038361</name>
</gene>
<proteinExistence type="predicted"/>
<reference evidence="1 2" key="1">
    <citation type="submission" date="2020-05" db="EMBL/GenBank/DDBJ databases">
        <title>WGS assembly of Panicum virgatum.</title>
        <authorList>
            <person name="Lovell J.T."/>
            <person name="Jenkins J."/>
            <person name="Shu S."/>
            <person name="Juenger T.E."/>
            <person name="Schmutz J."/>
        </authorList>
    </citation>
    <scope>NUCLEOTIDE SEQUENCE [LARGE SCALE GENOMIC DNA]</scope>
    <source>
        <strain evidence="2">cv. AP13</strain>
    </source>
</reference>
<comment type="caution">
    <text evidence="1">The sequence shown here is derived from an EMBL/GenBank/DDBJ whole genome shotgun (WGS) entry which is preliminary data.</text>
</comment>
<organism evidence="1 2">
    <name type="scientific">Panicum virgatum</name>
    <name type="common">Blackwell switchgrass</name>
    <dbReference type="NCBI Taxonomy" id="38727"/>
    <lineage>
        <taxon>Eukaryota</taxon>
        <taxon>Viridiplantae</taxon>
        <taxon>Streptophyta</taxon>
        <taxon>Embryophyta</taxon>
        <taxon>Tracheophyta</taxon>
        <taxon>Spermatophyta</taxon>
        <taxon>Magnoliopsida</taxon>
        <taxon>Liliopsida</taxon>
        <taxon>Poales</taxon>
        <taxon>Poaceae</taxon>
        <taxon>PACMAD clade</taxon>
        <taxon>Panicoideae</taxon>
        <taxon>Panicodae</taxon>
        <taxon>Paniceae</taxon>
        <taxon>Panicinae</taxon>
        <taxon>Panicum</taxon>
        <taxon>Panicum sect. Hiantes</taxon>
    </lineage>
</organism>
<evidence type="ECO:0008006" key="3">
    <source>
        <dbReference type="Google" id="ProtNLM"/>
    </source>
</evidence>
<evidence type="ECO:0000313" key="2">
    <source>
        <dbReference type="Proteomes" id="UP000823388"/>
    </source>
</evidence>
<dbReference type="AlphaFoldDB" id="A0A8T0NAZ0"/>
<accession>A0A8T0NAZ0</accession>
<name>A0A8T0NAZ0_PANVG</name>
<dbReference type="Proteomes" id="UP000823388">
    <property type="component" value="Chromosome 9K"/>
</dbReference>
<feature type="non-terminal residue" evidence="1">
    <location>
        <position position="1"/>
    </location>
</feature>
<dbReference type="EMBL" id="CM029053">
    <property type="protein sequence ID" value="KAG2546193.1"/>
    <property type="molecule type" value="Genomic_DNA"/>
</dbReference>
<keyword evidence="2" id="KW-1185">Reference proteome</keyword>
<evidence type="ECO:0000313" key="1">
    <source>
        <dbReference type="EMBL" id="KAG2546193.1"/>
    </source>
</evidence>